<dbReference type="Pfam" id="PF00398">
    <property type="entry name" value="RrnaAD"/>
    <property type="match status" value="1"/>
</dbReference>
<evidence type="ECO:0000313" key="6">
    <source>
        <dbReference type="Proteomes" id="UP000282892"/>
    </source>
</evidence>
<evidence type="ECO:0000256" key="1">
    <source>
        <dbReference type="ARBA" id="ARBA00022603"/>
    </source>
</evidence>
<dbReference type="KEGG" id="nmk:CHR53_03015"/>
<dbReference type="EMBL" id="CP022572">
    <property type="protein sequence ID" value="AZU60320.1"/>
    <property type="molecule type" value="Genomic_DNA"/>
</dbReference>
<dbReference type="SUPFAM" id="SSF53335">
    <property type="entry name" value="S-adenosyl-L-methionine-dependent methyltransferases"/>
    <property type="match status" value="1"/>
</dbReference>
<dbReference type="GO" id="GO:0003723">
    <property type="term" value="F:RNA binding"/>
    <property type="evidence" value="ECO:0007669"/>
    <property type="project" value="UniProtKB-KW"/>
</dbReference>
<dbReference type="GO" id="GO:0000179">
    <property type="term" value="F:rRNA (adenine-N6,N6-)-dimethyltransferase activity"/>
    <property type="evidence" value="ECO:0007669"/>
    <property type="project" value="TreeGrafter"/>
</dbReference>
<keyword evidence="4" id="KW-0694">RNA-binding</keyword>
<keyword evidence="2 5" id="KW-0808">Transferase</keyword>
<evidence type="ECO:0000256" key="3">
    <source>
        <dbReference type="ARBA" id="ARBA00022691"/>
    </source>
</evidence>
<accession>A0A3T0HT49</accession>
<dbReference type="Proteomes" id="UP000282892">
    <property type="component" value="Chromosome"/>
</dbReference>
<reference evidence="5 6" key="1">
    <citation type="submission" date="2017-07" db="EMBL/GenBank/DDBJ databases">
        <title>The complete genome sequence of Bacillus mesonae strain H20-5, an efficient strain improving plant abiotic stress resistance.</title>
        <authorList>
            <person name="Kim S.Y."/>
            <person name="Song H."/>
            <person name="Sang M.K."/>
            <person name="Weon H.-Y."/>
            <person name="Song J."/>
        </authorList>
    </citation>
    <scope>NUCLEOTIDE SEQUENCE [LARGE SCALE GENOMIC DNA]</scope>
    <source>
        <strain evidence="5 6">H20-5</strain>
    </source>
</reference>
<dbReference type="PANTHER" id="PTHR11727">
    <property type="entry name" value="DIMETHYLADENOSINE TRANSFERASE"/>
    <property type="match status" value="1"/>
</dbReference>
<dbReference type="PANTHER" id="PTHR11727:SF14">
    <property type="entry name" value="BLL8166 PROTEIN"/>
    <property type="match status" value="1"/>
</dbReference>
<evidence type="ECO:0000313" key="5">
    <source>
        <dbReference type="EMBL" id="AZU60320.1"/>
    </source>
</evidence>
<dbReference type="CDD" id="cd02440">
    <property type="entry name" value="AdoMet_MTases"/>
    <property type="match status" value="1"/>
</dbReference>
<sequence length="185" mass="21038">MQMISFLNEFIKHPRSMGAVAPSSKKLARKMVDVINFNKAKTIVELGPGTGSFTKEIMKWKKKSTLLILIEINETFVRRLRKEYANDTSVHVIHGSAENIRKYLGELNLAATDYVLSGLPFTSLPSGVSKRILQNVRNSLTPRGKFITFQYSLVKKTFIQKYFPSIRAKKVWLNLPPAYVLSCNK</sequence>
<proteinExistence type="predicted"/>
<evidence type="ECO:0000256" key="4">
    <source>
        <dbReference type="ARBA" id="ARBA00022884"/>
    </source>
</evidence>
<protein>
    <submittedName>
        <fullName evidence="5">SAM-dependent methyltransferase</fullName>
    </submittedName>
</protein>
<dbReference type="RefSeq" id="WP_066391190.1">
    <property type="nucleotide sequence ID" value="NZ_CP022572.1"/>
</dbReference>
<keyword evidence="3" id="KW-0949">S-adenosyl-L-methionine</keyword>
<dbReference type="OrthoDB" id="9805585at2"/>
<gene>
    <name evidence="5" type="ORF">CHR53_03015</name>
</gene>
<keyword evidence="1 5" id="KW-0489">Methyltransferase</keyword>
<dbReference type="InterPro" id="IPR001737">
    <property type="entry name" value="KsgA/Erm"/>
</dbReference>
<dbReference type="AlphaFoldDB" id="A0A3T0HT49"/>
<dbReference type="STRING" id="1193713.GCA_001636315_03125"/>
<keyword evidence="6" id="KW-1185">Reference proteome</keyword>
<organism evidence="5 6">
    <name type="scientific">Neobacillus mesonae</name>
    <dbReference type="NCBI Taxonomy" id="1193713"/>
    <lineage>
        <taxon>Bacteria</taxon>
        <taxon>Bacillati</taxon>
        <taxon>Bacillota</taxon>
        <taxon>Bacilli</taxon>
        <taxon>Bacillales</taxon>
        <taxon>Bacillaceae</taxon>
        <taxon>Neobacillus</taxon>
    </lineage>
</organism>
<dbReference type="InterPro" id="IPR029063">
    <property type="entry name" value="SAM-dependent_MTases_sf"/>
</dbReference>
<dbReference type="Gene3D" id="3.40.50.150">
    <property type="entry name" value="Vaccinia Virus protein VP39"/>
    <property type="match status" value="1"/>
</dbReference>
<name>A0A3T0HT49_9BACI</name>
<evidence type="ECO:0000256" key="2">
    <source>
        <dbReference type="ARBA" id="ARBA00022679"/>
    </source>
</evidence>